<dbReference type="EMBL" id="JAWWNJ010000151">
    <property type="protein sequence ID" value="KAK6981367.1"/>
    <property type="molecule type" value="Genomic_DNA"/>
</dbReference>
<dbReference type="GO" id="GO:0043138">
    <property type="term" value="F:3'-5' DNA helicase activity"/>
    <property type="evidence" value="ECO:0007669"/>
    <property type="project" value="UniProtKB-EC"/>
</dbReference>
<dbReference type="PANTHER" id="PTHR13710:SF105">
    <property type="entry name" value="ATP-DEPENDENT DNA HELICASE Q1"/>
    <property type="match status" value="1"/>
</dbReference>
<dbReference type="InterPro" id="IPR001650">
    <property type="entry name" value="Helicase_C-like"/>
</dbReference>
<keyword evidence="3" id="KW-0067">ATP-binding</keyword>
<dbReference type="Gene3D" id="3.40.50.300">
    <property type="entry name" value="P-loop containing nucleotide triphosphate hydrolases"/>
    <property type="match status" value="2"/>
</dbReference>
<dbReference type="GO" id="GO:0016787">
    <property type="term" value="F:hydrolase activity"/>
    <property type="evidence" value="ECO:0007669"/>
    <property type="project" value="UniProtKB-KW"/>
</dbReference>
<evidence type="ECO:0000256" key="4">
    <source>
        <dbReference type="ARBA" id="ARBA00023125"/>
    </source>
</evidence>
<name>A0AAV9ZH58_9AGAR</name>
<dbReference type="SMART" id="SM00490">
    <property type="entry name" value="HELICc"/>
    <property type="match status" value="1"/>
</dbReference>
<gene>
    <name evidence="12" type="ORF">R3P38DRAFT_3333857</name>
    <name evidence="11" type="ORF">R3P38DRAFT_3334301</name>
</gene>
<keyword evidence="4" id="KW-0238">DNA-binding</keyword>
<evidence type="ECO:0000313" key="11">
    <source>
        <dbReference type="EMBL" id="KAK6978252.1"/>
    </source>
</evidence>
<evidence type="ECO:0000256" key="3">
    <source>
        <dbReference type="ARBA" id="ARBA00022840"/>
    </source>
</evidence>
<comment type="caution">
    <text evidence="12">The sequence shown here is derived from an EMBL/GenBank/DDBJ whole genome shotgun (WGS) entry which is preliminary data.</text>
</comment>
<dbReference type="InterPro" id="IPR014001">
    <property type="entry name" value="Helicase_ATP-bd"/>
</dbReference>
<organism evidence="12 13">
    <name type="scientific">Favolaschia claudopus</name>
    <dbReference type="NCBI Taxonomy" id="2862362"/>
    <lineage>
        <taxon>Eukaryota</taxon>
        <taxon>Fungi</taxon>
        <taxon>Dikarya</taxon>
        <taxon>Basidiomycota</taxon>
        <taxon>Agaricomycotina</taxon>
        <taxon>Agaricomycetes</taxon>
        <taxon>Agaricomycetidae</taxon>
        <taxon>Agaricales</taxon>
        <taxon>Marasmiineae</taxon>
        <taxon>Mycenaceae</taxon>
        <taxon>Favolaschia</taxon>
    </lineage>
</organism>
<dbReference type="GO" id="GO:0005694">
    <property type="term" value="C:chromosome"/>
    <property type="evidence" value="ECO:0007669"/>
    <property type="project" value="TreeGrafter"/>
</dbReference>
<dbReference type="GO" id="GO:0009378">
    <property type="term" value="F:four-way junction helicase activity"/>
    <property type="evidence" value="ECO:0007669"/>
    <property type="project" value="TreeGrafter"/>
</dbReference>
<evidence type="ECO:0000259" key="10">
    <source>
        <dbReference type="PROSITE" id="PS51194"/>
    </source>
</evidence>
<evidence type="ECO:0000259" key="9">
    <source>
        <dbReference type="PROSITE" id="PS51192"/>
    </source>
</evidence>
<dbReference type="InterPro" id="IPR011545">
    <property type="entry name" value="DEAD/DEAH_box_helicase_dom"/>
</dbReference>
<feature type="domain" description="Helicase C-terminal" evidence="10">
    <location>
        <begin position="280"/>
        <end position="415"/>
    </location>
</feature>
<dbReference type="PANTHER" id="PTHR13710">
    <property type="entry name" value="DNA HELICASE RECQ FAMILY MEMBER"/>
    <property type="match status" value="1"/>
</dbReference>
<feature type="region of interest" description="Disordered" evidence="8">
    <location>
        <begin position="538"/>
        <end position="589"/>
    </location>
</feature>
<dbReference type="AlphaFoldDB" id="A0AAV9ZH58"/>
<dbReference type="PROSITE" id="PS51192">
    <property type="entry name" value="HELICASE_ATP_BIND_1"/>
    <property type="match status" value="1"/>
</dbReference>
<dbReference type="PROSITE" id="PS51194">
    <property type="entry name" value="HELICASE_CTER"/>
    <property type="match status" value="1"/>
</dbReference>
<evidence type="ECO:0000313" key="12">
    <source>
        <dbReference type="EMBL" id="KAK6981367.1"/>
    </source>
</evidence>
<sequence length="589" mass="66393">MDTPEVQFDAEAAELLQEIRISPLEELKSLASSFLTLDAPLVEYLESLVDKHKTIALKSCLIVQIISRYRIIPRKFQLEASGTGSGKTLCLIIPNLLYPDTTSITISPLKRLQILQASELEGWGIRTVCINEDTPSDKALWTKITSGYFQHIITQPEQLRIHNGHLPRLAKLLNDRHFVCTVSRVNVDEAHFIYTAGLPLYGVPAFRPSWGALNLLRLRLGKGTPLLAMSATLPPHIKCAVVRNLNFDPSTMLSLELPTSRPNIIYSTHRIVGSLSEYRNLDFLVSETPRKTLVFHDNTQQCSDSRAHQNKLLGMSKAYLKQVFDDFAKEDGACKILHTTEGLSTGLHVADVDVVVDYGAPRAMPTVIQRGGRAGRRALKITTDWCCDQPHDTEIQFDKRTFFPGRFIYEEKDGKIYAGDVDEPDRIHLNPPKAKKPKGKGKKNRKVADRVPLQDQLNDWLSSAHTTDPLRAVRPPTFILDAKSIKSLSTVHPDRMRSSDDVTSTLDETPEWAEEWASRVFYAISKYDDELVQRRATMPQRKVGGKKKPRKATELEADVEWEPPAKRQRKGAPLVEVSTNVRRSSRLNK</sequence>
<evidence type="ECO:0000256" key="1">
    <source>
        <dbReference type="ARBA" id="ARBA00005446"/>
    </source>
</evidence>
<comment type="catalytic activity">
    <reaction evidence="6">
        <text>Couples ATP hydrolysis with the unwinding of duplex DNA by translocating in the 3'-5' direction.</text>
        <dbReference type="EC" id="5.6.2.4"/>
    </reaction>
</comment>
<protein>
    <recommendedName>
        <fullName evidence="7">DNA 3'-5' helicase</fullName>
        <ecNumber evidence="7">5.6.2.4</ecNumber>
    </recommendedName>
</protein>
<keyword evidence="5" id="KW-0413">Isomerase</keyword>
<dbReference type="SUPFAM" id="SSF52540">
    <property type="entry name" value="P-loop containing nucleoside triphosphate hydrolases"/>
    <property type="match status" value="1"/>
</dbReference>
<keyword evidence="13" id="KW-1185">Reference proteome</keyword>
<reference evidence="12 13" key="1">
    <citation type="journal article" date="2024" name="J Genomics">
        <title>Draft genome sequencing and assembly of Favolaschia claudopus CIRM-BRFM 2984 isolated from oak limbs.</title>
        <authorList>
            <person name="Navarro D."/>
            <person name="Drula E."/>
            <person name="Chaduli D."/>
            <person name="Cazenave R."/>
            <person name="Ahrendt S."/>
            <person name="Wang J."/>
            <person name="Lipzen A."/>
            <person name="Daum C."/>
            <person name="Barry K."/>
            <person name="Grigoriev I.V."/>
            <person name="Favel A."/>
            <person name="Rosso M.N."/>
            <person name="Martin F."/>
        </authorList>
    </citation>
    <scope>NUCLEOTIDE SEQUENCE [LARGE SCALE GENOMIC DNA]</scope>
    <source>
        <strain evidence="12 13">CIRM-BRFM 2984</strain>
    </source>
</reference>
<keyword evidence="2" id="KW-0547">Nucleotide-binding</keyword>
<evidence type="ECO:0000256" key="2">
    <source>
        <dbReference type="ARBA" id="ARBA00022741"/>
    </source>
</evidence>
<dbReference type="GO" id="GO:0005524">
    <property type="term" value="F:ATP binding"/>
    <property type="evidence" value="ECO:0007669"/>
    <property type="project" value="UniProtKB-KW"/>
</dbReference>
<dbReference type="Proteomes" id="UP001362999">
    <property type="component" value="Unassembled WGS sequence"/>
</dbReference>
<dbReference type="GO" id="GO:0005737">
    <property type="term" value="C:cytoplasm"/>
    <property type="evidence" value="ECO:0007669"/>
    <property type="project" value="TreeGrafter"/>
</dbReference>
<evidence type="ECO:0000256" key="5">
    <source>
        <dbReference type="ARBA" id="ARBA00023235"/>
    </source>
</evidence>
<feature type="region of interest" description="Disordered" evidence="8">
    <location>
        <begin position="421"/>
        <end position="448"/>
    </location>
</feature>
<proteinExistence type="inferred from homology"/>
<feature type="compositionally biased region" description="Basic residues" evidence="8">
    <location>
        <begin position="433"/>
        <end position="445"/>
    </location>
</feature>
<dbReference type="GO" id="GO:0000724">
    <property type="term" value="P:double-strand break repair via homologous recombination"/>
    <property type="evidence" value="ECO:0007669"/>
    <property type="project" value="TreeGrafter"/>
</dbReference>
<accession>A0AAV9ZH58</accession>
<dbReference type="InterPro" id="IPR027417">
    <property type="entry name" value="P-loop_NTPase"/>
</dbReference>
<dbReference type="GO" id="GO:0003677">
    <property type="term" value="F:DNA binding"/>
    <property type="evidence" value="ECO:0007669"/>
    <property type="project" value="UniProtKB-KW"/>
</dbReference>
<keyword evidence="12" id="KW-0378">Hydrolase</keyword>
<dbReference type="Pfam" id="PF00270">
    <property type="entry name" value="DEAD"/>
    <property type="match status" value="1"/>
</dbReference>
<evidence type="ECO:0000256" key="8">
    <source>
        <dbReference type="SAM" id="MobiDB-lite"/>
    </source>
</evidence>
<feature type="domain" description="Helicase ATP-binding" evidence="9">
    <location>
        <begin position="68"/>
        <end position="251"/>
    </location>
</feature>
<dbReference type="EMBL" id="JAWWNJ010000160">
    <property type="protein sequence ID" value="KAK6978252.1"/>
    <property type="molecule type" value="Genomic_DNA"/>
</dbReference>
<dbReference type="EC" id="5.6.2.4" evidence="7"/>
<evidence type="ECO:0000313" key="13">
    <source>
        <dbReference type="Proteomes" id="UP001362999"/>
    </source>
</evidence>
<evidence type="ECO:0000256" key="6">
    <source>
        <dbReference type="ARBA" id="ARBA00034617"/>
    </source>
</evidence>
<evidence type="ECO:0000256" key="7">
    <source>
        <dbReference type="ARBA" id="ARBA00034808"/>
    </source>
</evidence>
<comment type="similarity">
    <text evidence="1">Belongs to the helicase family. RecQ subfamily.</text>
</comment>
<dbReference type="Pfam" id="PF00271">
    <property type="entry name" value="Helicase_C"/>
    <property type="match status" value="1"/>
</dbReference>